<comment type="catalytic activity">
    <reaction evidence="9 10">
        <text>Release of signal peptides from bacterial membrane prolipoproteins. Hydrolyzes -Xaa-Yaa-Zaa-|-(S,diacylglyceryl)Cys-, in which Xaa is hydrophobic (preferably Leu), and Yaa (Ala or Ser) and Zaa (Gly or Ala) have small, neutral side chains.</text>
        <dbReference type="EC" id="3.4.23.36"/>
    </reaction>
</comment>
<comment type="caution">
    <text evidence="13">The sequence shown here is derived from an EMBL/GenBank/DDBJ whole genome shotgun (WGS) entry which is preliminary data.</text>
</comment>
<feature type="compositionally biased region" description="Low complexity" evidence="12">
    <location>
        <begin position="165"/>
        <end position="178"/>
    </location>
</feature>
<dbReference type="PANTHER" id="PTHR33695">
    <property type="entry name" value="LIPOPROTEIN SIGNAL PEPTIDASE"/>
    <property type="match status" value="1"/>
</dbReference>
<dbReference type="RefSeq" id="WP_249280348.1">
    <property type="nucleotide sequence ID" value="NZ_JACRSS010000003.1"/>
</dbReference>
<keyword evidence="2 9" id="KW-1003">Cell membrane</keyword>
<comment type="function">
    <text evidence="9 10">This protein specifically catalyzes the removal of signal peptides from prolipoproteins.</text>
</comment>
<protein>
    <recommendedName>
        <fullName evidence="9">Lipoprotein signal peptidase</fullName>
        <ecNumber evidence="9">3.4.23.36</ecNumber>
    </recommendedName>
    <alternativeName>
        <fullName evidence="9">Prolipoprotein signal peptidase</fullName>
    </alternativeName>
    <alternativeName>
        <fullName evidence="9">Signal peptidase II</fullName>
        <shortName evidence="9">SPase II</shortName>
    </alternativeName>
</protein>
<dbReference type="PANTHER" id="PTHR33695:SF1">
    <property type="entry name" value="LIPOPROTEIN SIGNAL PEPTIDASE"/>
    <property type="match status" value="1"/>
</dbReference>
<sequence>MLECIVVFLGVLLDQLSKLWVVDAMYQSSMAVWPGVFGFTYVENTGAAFGVLGKSTLVLTVVSALAMVVLCFVLVKFRKELSKFGRVGLALIIAGGLGNLIDRVFLGYVVDFINLEFMHFAVFNVADICATVGTICLLIAIIFGERKKGKGELSADGERDGQISGAADQGGEAAGAAGKAEDTHSEAPEPPAAQADAAGSQAGEDGAADRGHGA</sequence>
<dbReference type="PRINTS" id="PR00781">
    <property type="entry name" value="LIPOSIGPTASE"/>
</dbReference>
<keyword evidence="3 9" id="KW-0645">Protease</keyword>
<accession>A0A926DIB0</accession>
<evidence type="ECO:0000313" key="14">
    <source>
        <dbReference type="Proteomes" id="UP000617951"/>
    </source>
</evidence>
<gene>
    <name evidence="9 13" type="primary">lspA</name>
    <name evidence="13" type="ORF">H8693_06685</name>
</gene>
<keyword evidence="8 9" id="KW-0472">Membrane</keyword>
<dbReference type="GO" id="GO:0004190">
    <property type="term" value="F:aspartic-type endopeptidase activity"/>
    <property type="evidence" value="ECO:0007669"/>
    <property type="project" value="UniProtKB-UniRule"/>
</dbReference>
<keyword evidence="4 9" id="KW-0812">Transmembrane</keyword>
<evidence type="ECO:0000256" key="8">
    <source>
        <dbReference type="ARBA" id="ARBA00023136"/>
    </source>
</evidence>
<keyword evidence="5 9" id="KW-0064">Aspartyl protease</keyword>
<dbReference type="GO" id="GO:0005886">
    <property type="term" value="C:plasma membrane"/>
    <property type="evidence" value="ECO:0007669"/>
    <property type="project" value="UniProtKB-SubCell"/>
</dbReference>
<keyword evidence="7 9" id="KW-1133">Transmembrane helix</keyword>
<organism evidence="13 14">
    <name type="scientific">Guopingia tenuis</name>
    <dbReference type="NCBI Taxonomy" id="2763656"/>
    <lineage>
        <taxon>Bacteria</taxon>
        <taxon>Bacillati</taxon>
        <taxon>Bacillota</taxon>
        <taxon>Clostridia</taxon>
        <taxon>Christensenellales</taxon>
        <taxon>Christensenellaceae</taxon>
        <taxon>Guopingia</taxon>
    </lineage>
</organism>
<evidence type="ECO:0000256" key="5">
    <source>
        <dbReference type="ARBA" id="ARBA00022750"/>
    </source>
</evidence>
<feature type="region of interest" description="Disordered" evidence="12">
    <location>
        <begin position="151"/>
        <end position="214"/>
    </location>
</feature>
<evidence type="ECO:0000313" key="13">
    <source>
        <dbReference type="EMBL" id="MBC8538618.1"/>
    </source>
</evidence>
<feature type="active site" evidence="9">
    <location>
        <position position="111"/>
    </location>
</feature>
<feature type="transmembrane region" description="Helical" evidence="9">
    <location>
        <begin position="87"/>
        <end position="109"/>
    </location>
</feature>
<dbReference type="PROSITE" id="PS00855">
    <property type="entry name" value="SPASE_II"/>
    <property type="match status" value="1"/>
</dbReference>
<dbReference type="NCBIfam" id="TIGR00077">
    <property type="entry name" value="lspA"/>
    <property type="match status" value="1"/>
</dbReference>
<comment type="subcellular location">
    <subcellularLocation>
        <location evidence="9">Cell membrane</location>
        <topology evidence="9">Multi-pass membrane protein</topology>
    </subcellularLocation>
</comment>
<evidence type="ECO:0000256" key="6">
    <source>
        <dbReference type="ARBA" id="ARBA00022801"/>
    </source>
</evidence>
<dbReference type="GO" id="GO:0006508">
    <property type="term" value="P:proteolysis"/>
    <property type="evidence" value="ECO:0007669"/>
    <property type="project" value="UniProtKB-KW"/>
</dbReference>
<dbReference type="EMBL" id="JACRSS010000003">
    <property type="protein sequence ID" value="MBC8538618.1"/>
    <property type="molecule type" value="Genomic_DNA"/>
</dbReference>
<feature type="active site" evidence="9">
    <location>
        <position position="127"/>
    </location>
</feature>
<evidence type="ECO:0000256" key="9">
    <source>
        <dbReference type="HAMAP-Rule" id="MF_00161"/>
    </source>
</evidence>
<proteinExistence type="inferred from homology"/>
<comment type="similarity">
    <text evidence="1 9 11">Belongs to the peptidase A8 family.</text>
</comment>
<keyword evidence="14" id="KW-1185">Reference proteome</keyword>
<dbReference type="Proteomes" id="UP000617951">
    <property type="component" value="Unassembled WGS sequence"/>
</dbReference>
<evidence type="ECO:0000256" key="3">
    <source>
        <dbReference type="ARBA" id="ARBA00022670"/>
    </source>
</evidence>
<dbReference type="AlphaFoldDB" id="A0A926DIB0"/>
<evidence type="ECO:0000256" key="4">
    <source>
        <dbReference type="ARBA" id="ARBA00022692"/>
    </source>
</evidence>
<feature type="transmembrane region" description="Helical" evidence="9">
    <location>
        <begin position="55"/>
        <end position="75"/>
    </location>
</feature>
<evidence type="ECO:0000256" key="10">
    <source>
        <dbReference type="RuleBase" id="RU000594"/>
    </source>
</evidence>
<keyword evidence="6 9" id="KW-0378">Hydrolase</keyword>
<evidence type="ECO:0000256" key="2">
    <source>
        <dbReference type="ARBA" id="ARBA00022475"/>
    </source>
</evidence>
<comment type="caution">
    <text evidence="9">Lacks conserved residue(s) required for the propagation of feature annotation.</text>
</comment>
<name>A0A926DIB0_9FIRM</name>
<feature type="compositionally biased region" description="Low complexity" evidence="12">
    <location>
        <begin position="192"/>
        <end position="205"/>
    </location>
</feature>
<feature type="compositionally biased region" description="Basic and acidic residues" evidence="12">
    <location>
        <begin position="151"/>
        <end position="161"/>
    </location>
</feature>
<evidence type="ECO:0000256" key="1">
    <source>
        <dbReference type="ARBA" id="ARBA00006139"/>
    </source>
</evidence>
<feature type="transmembrane region" description="Helical" evidence="9">
    <location>
        <begin position="121"/>
        <end position="143"/>
    </location>
</feature>
<dbReference type="EC" id="3.4.23.36" evidence="9"/>
<comment type="pathway">
    <text evidence="9">Protein modification; lipoprotein biosynthesis (signal peptide cleavage).</text>
</comment>
<dbReference type="Pfam" id="PF01252">
    <property type="entry name" value="Peptidase_A8"/>
    <property type="match status" value="1"/>
</dbReference>
<dbReference type="HAMAP" id="MF_00161">
    <property type="entry name" value="LspA"/>
    <property type="match status" value="1"/>
</dbReference>
<dbReference type="InterPro" id="IPR001872">
    <property type="entry name" value="Peptidase_A8"/>
</dbReference>
<reference evidence="13" key="1">
    <citation type="submission" date="2020-08" db="EMBL/GenBank/DDBJ databases">
        <title>Genome public.</title>
        <authorList>
            <person name="Liu C."/>
            <person name="Sun Q."/>
        </authorList>
    </citation>
    <scope>NUCLEOTIDE SEQUENCE</scope>
    <source>
        <strain evidence="13">NSJ-63</strain>
    </source>
</reference>
<evidence type="ECO:0000256" key="11">
    <source>
        <dbReference type="RuleBase" id="RU004181"/>
    </source>
</evidence>
<evidence type="ECO:0000256" key="12">
    <source>
        <dbReference type="SAM" id="MobiDB-lite"/>
    </source>
</evidence>
<evidence type="ECO:0000256" key="7">
    <source>
        <dbReference type="ARBA" id="ARBA00022989"/>
    </source>
</evidence>